<dbReference type="PANTHER" id="PTHR30469:SF33">
    <property type="entry name" value="SLR1207 PROTEIN"/>
    <property type="match status" value="1"/>
</dbReference>
<dbReference type="Gene3D" id="2.40.50.100">
    <property type="match status" value="1"/>
</dbReference>
<sequence>MKRTKTIIILIIIVSVFGSALFYLWQKNQEDPKTYTSESPTEETIILKTVATGNIVPKEEVLIKPNISGVIEKVFIEAGEYVEQGDLIAQIKVIPNASTLTSAKNNIATNQTALQTAQINLQTQQANYDRQKALFEKGVISANDFESVSNAYLQSKQSVEQAKINVNSANQNYDIIKTGTTSGLGNIAQTQVRATVSGMVLDVPVKAGNQVIEANNFNEGTSIASLADVKQMIFEGKVDESEVGKIKEGLPLEITVGAIENKTFEAVLDYIAPKGVAENGAIQFEIKGTLQKIDSTFIRAGLSANASIILDKVEKVLAIKEALVQYDEETKAPYVEVEVGDQTFERKDITLGLSDGIVVEVKSGLSKSDKIKVWNQVEGVPDYAQ</sequence>
<dbReference type="PANTHER" id="PTHR30469">
    <property type="entry name" value="MULTIDRUG RESISTANCE PROTEIN MDTA"/>
    <property type="match status" value="1"/>
</dbReference>
<dbReference type="InterPro" id="IPR058648">
    <property type="entry name" value="HH_CzcB-like"/>
</dbReference>
<dbReference type="Gene3D" id="2.40.30.170">
    <property type="match status" value="1"/>
</dbReference>
<protein>
    <submittedName>
        <fullName evidence="3">Efflux RND transporter periplasmic adaptor subunit</fullName>
    </submittedName>
</protein>
<proteinExistence type="predicted"/>
<dbReference type="SUPFAM" id="SSF111369">
    <property type="entry name" value="HlyD-like secretion proteins"/>
    <property type="match status" value="1"/>
</dbReference>
<name>A0ABW3KVQ9_9FLAO</name>
<evidence type="ECO:0000259" key="2">
    <source>
        <dbReference type="Pfam" id="PF25893"/>
    </source>
</evidence>
<accession>A0ABW3KVQ9</accession>
<dbReference type="Gene3D" id="2.40.420.20">
    <property type="match status" value="1"/>
</dbReference>
<organism evidence="3 4">
    <name type="scientific">Winogradskyella rapida</name>
    <dbReference type="NCBI Taxonomy" id="549701"/>
    <lineage>
        <taxon>Bacteria</taxon>
        <taxon>Pseudomonadati</taxon>
        <taxon>Bacteroidota</taxon>
        <taxon>Flavobacteriia</taxon>
        <taxon>Flavobacteriales</taxon>
        <taxon>Flavobacteriaceae</taxon>
        <taxon>Winogradskyella</taxon>
    </lineage>
</organism>
<comment type="caution">
    <text evidence="3">The sequence shown here is derived from an EMBL/GenBank/DDBJ whole genome shotgun (WGS) entry which is preliminary data.</text>
</comment>
<evidence type="ECO:0000313" key="4">
    <source>
        <dbReference type="Proteomes" id="UP001597086"/>
    </source>
</evidence>
<dbReference type="EMBL" id="JBHTKM010000063">
    <property type="protein sequence ID" value="MFD1016658.1"/>
    <property type="molecule type" value="Genomic_DNA"/>
</dbReference>
<keyword evidence="1" id="KW-1133">Transmembrane helix</keyword>
<keyword evidence="1" id="KW-0472">Membrane</keyword>
<feature type="transmembrane region" description="Helical" evidence="1">
    <location>
        <begin position="7"/>
        <end position="25"/>
    </location>
</feature>
<gene>
    <name evidence="3" type="ORF">ACFQ13_12085</name>
</gene>
<evidence type="ECO:0000313" key="3">
    <source>
        <dbReference type="EMBL" id="MFD1016658.1"/>
    </source>
</evidence>
<keyword evidence="1" id="KW-0812">Transmembrane</keyword>
<evidence type="ECO:0000256" key="1">
    <source>
        <dbReference type="SAM" id="Phobius"/>
    </source>
</evidence>
<dbReference type="Proteomes" id="UP001597086">
    <property type="component" value="Unassembled WGS sequence"/>
</dbReference>
<reference evidence="4" key="1">
    <citation type="journal article" date="2019" name="Int. J. Syst. Evol. Microbiol.">
        <title>The Global Catalogue of Microorganisms (GCM) 10K type strain sequencing project: providing services to taxonomists for standard genome sequencing and annotation.</title>
        <authorList>
            <consortium name="The Broad Institute Genomics Platform"/>
            <consortium name="The Broad Institute Genome Sequencing Center for Infectious Disease"/>
            <person name="Wu L."/>
            <person name="Ma J."/>
        </authorList>
    </citation>
    <scope>NUCLEOTIDE SEQUENCE [LARGE SCALE GENOMIC DNA]</scope>
    <source>
        <strain evidence="4">CCUG 56098</strain>
    </source>
</reference>
<keyword evidence="4" id="KW-1185">Reference proteome</keyword>
<dbReference type="Pfam" id="PF25893">
    <property type="entry name" value="HH_CzcB"/>
    <property type="match status" value="1"/>
</dbReference>
<dbReference type="RefSeq" id="WP_386117663.1">
    <property type="nucleotide sequence ID" value="NZ_JBHTKM010000063.1"/>
</dbReference>
<dbReference type="Gene3D" id="1.10.287.470">
    <property type="entry name" value="Helix hairpin bin"/>
    <property type="match status" value="1"/>
</dbReference>
<feature type="domain" description="CzcB-like alpha-helical hairpin" evidence="2">
    <location>
        <begin position="112"/>
        <end position="172"/>
    </location>
</feature>